<evidence type="ECO:0000313" key="4">
    <source>
        <dbReference type="Proteomes" id="UP000243217"/>
    </source>
</evidence>
<gene>
    <name evidence="3" type="ORF">THRCLA_06627</name>
</gene>
<feature type="transmembrane region" description="Helical" evidence="2">
    <location>
        <begin position="217"/>
        <end position="236"/>
    </location>
</feature>
<dbReference type="InterPro" id="IPR037177">
    <property type="entry name" value="DLC_sf"/>
</dbReference>
<dbReference type="AlphaFoldDB" id="A0A1V9ZLU4"/>
<proteinExistence type="predicted"/>
<dbReference type="SUPFAM" id="SSF54648">
    <property type="entry name" value="DLC"/>
    <property type="match status" value="2"/>
</dbReference>
<feature type="transmembrane region" description="Helical" evidence="2">
    <location>
        <begin position="265"/>
        <end position="283"/>
    </location>
</feature>
<comment type="caution">
    <text evidence="3">The sequence shown here is derived from an EMBL/GenBank/DDBJ whole genome shotgun (WGS) entry which is preliminary data.</text>
</comment>
<dbReference type="Gene3D" id="3.30.740.10">
    <property type="entry name" value="Protein Inhibitor Of Neuronal Nitric Oxide Synthase"/>
    <property type="match status" value="1"/>
</dbReference>
<feature type="compositionally biased region" description="Polar residues" evidence="1">
    <location>
        <begin position="326"/>
        <end position="344"/>
    </location>
</feature>
<dbReference type="InterPro" id="IPR006461">
    <property type="entry name" value="PLAC_motif_containing"/>
</dbReference>
<accession>A0A1V9ZLU4</accession>
<feature type="non-terminal residue" evidence="3">
    <location>
        <position position="1"/>
    </location>
</feature>
<sequence>HKIVMVFDKSFTVAARPVAPLALQTAALSSIQQVAGKANTLKELALEFQENFEASQGFGWHVLVGKDFAIDVRYRKGCCVVLLHKSTSTKVVLYRATNTSATPKLSSNIPEEAKDLKCTVVESNMDKERQAKFTSMCLRLATYDSTEDMVTDLKAWLVQSFGNTWHVAAAANRDLCGAIHANPGTYCDVMLTKGKQCTRFVVFQNSGYDSTIDLLTLLHRIALVIAAMAGVVFLFYKTAYRVECLQEDNAGCTEDEITVAKAGEWWQFVATLGVVVMIAFILHSSTNNSSPKMSDEIKTRRSKKSDKARRNFELNGKYSAKHVRRTNQTTPSVETSAPKQLKTMQNQPDAAPEAVYRKVEERPIVMGQWESKVFGCFDTIFPNCLMATFCHCVSLAQIAQRLDIYPFQKVLYGVGGIWCAAILCAILTRVGRFFYFLEIVFILMALVFYYRFRTQVRFLFQIPGTHMEDCAYSFFCSCCSIAQMATQAHTYEPGQCSFSGKSTLPGYSTTAV</sequence>
<evidence type="ECO:0000256" key="2">
    <source>
        <dbReference type="SAM" id="Phobius"/>
    </source>
</evidence>
<keyword evidence="4" id="KW-1185">Reference proteome</keyword>
<feature type="transmembrane region" description="Helical" evidence="2">
    <location>
        <begin position="434"/>
        <end position="452"/>
    </location>
</feature>
<dbReference type="Pfam" id="PF04749">
    <property type="entry name" value="PLAC8"/>
    <property type="match status" value="1"/>
</dbReference>
<dbReference type="InterPro" id="IPR001372">
    <property type="entry name" value="Dynein_light_chain_typ-1/2"/>
</dbReference>
<keyword evidence="2" id="KW-0472">Membrane</keyword>
<name>A0A1V9ZLU4_9STRA</name>
<feature type="region of interest" description="Disordered" evidence="1">
    <location>
        <begin position="287"/>
        <end position="308"/>
    </location>
</feature>
<dbReference type="NCBIfam" id="TIGR01571">
    <property type="entry name" value="A_thal_Cys_rich"/>
    <property type="match status" value="1"/>
</dbReference>
<protein>
    <recommendedName>
        <fullName evidence="5">Transmembrane protein</fullName>
    </recommendedName>
</protein>
<keyword evidence="2" id="KW-1133">Transmembrane helix</keyword>
<dbReference type="GO" id="GO:0007017">
    <property type="term" value="P:microtubule-based process"/>
    <property type="evidence" value="ECO:0007669"/>
    <property type="project" value="InterPro"/>
</dbReference>
<keyword evidence="2" id="KW-0812">Transmembrane</keyword>
<evidence type="ECO:0008006" key="5">
    <source>
        <dbReference type="Google" id="ProtNLM"/>
    </source>
</evidence>
<reference evidence="3 4" key="1">
    <citation type="journal article" date="2014" name="Genome Biol. Evol.">
        <title>The secreted proteins of Achlya hypogyna and Thraustotheca clavata identify the ancestral oomycete secretome and reveal gene acquisitions by horizontal gene transfer.</title>
        <authorList>
            <person name="Misner I."/>
            <person name="Blouin N."/>
            <person name="Leonard G."/>
            <person name="Richards T.A."/>
            <person name="Lane C.E."/>
        </authorList>
    </citation>
    <scope>NUCLEOTIDE SEQUENCE [LARGE SCALE GENOMIC DNA]</scope>
    <source>
        <strain evidence="3 4">ATCC 34112</strain>
    </source>
</reference>
<dbReference type="EMBL" id="JNBS01001833">
    <property type="protein sequence ID" value="OQR98936.1"/>
    <property type="molecule type" value="Genomic_DNA"/>
</dbReference>
<dbReference type="SMART" id="SM01375">
    <property type="entry name" value="Dynein_light"/>
    <property type="match status" value="2"/>
</dbReference>
<dbReference type="Proteomes" id="UP000243217">
    <property type="component" value="Unassembled WGS sequence"/>
</dbReference>
<feature type="transmembrane region" description="Helical" evidence="2">
    <location>
        <begin position="410"/>
        <end position="428"/>
    </location>
</feature>
<evidence type="ECO:0000313" key="3">
    <source>
        <dbReference type="EMBL" id="OQR98936.1"/>
    </source>
</evidence>
<dbReference type="OrthoDB" id="92719at2759"/>
<feature type="region of interest" description="Disordered" evidence="1">
    <location>
        <begin position="325"/>
        <end position="344"/>
    </location>
</feature>
<dbReference type="Pfam" id="PF01221">
    <property type="entry name" value="Dynein_light"/>
    <property type="match status" value="1"/>
</dbReference>
<dbReference type="PANTHER" id="PTHR15907">
    <property type="entry name" value="DUF614 FAMILY PROTEIN-RELATED"/>
    <property type="match status" value="1"/>
</dbReference>
<organism evidence="3 4">
    <name type="scientific">Thraustotheca clavata</name>
    <dbReference type="NCBI Taxonomy" id="74557"/>
    <lineage>
        <taxon>Eukaryota</taxon>
        <taxon>Sar</taxon>
        <taxon>Stramenopiles</taxon>
        <taxon>Oomycota</taxon>
        <taxon>Saprolegniomycetes</taxon>
        <taxon>Saprolegniales</taxon>
        <taxon>Achlyaceae</taxon>
        <taxon>Thraustotheca</taxon>
    </lineage>
</organism>
<evidence type="ECO:0000256" key="1">
    <source>
        <dbReference type="SAM" id="MobiDB-lite"/>
    </source>
</evidence>
<dbReference type="GO" id="GO:0030286">
    <property type="term" value="C:dynein complex"/>
    <property type="evidence" value="ECO:0007669"/>
    <property type="project" value="InterPro"/>
</dbReference>